<dbReference type="Gene3D" id="3.40.50.720">
    <property type="entry name" value="NAD(P)-binding Rossmann-like Domain"/>
    <property type="match status" value="1"/>
</dbReference>
<dbReference type="RefSeq" id="WP_179714593.1">
    <property type="nucleotide sequence ID" value="NZ_JACBZT010000001.1"/>
</dbReference>
<evidence type="ECO:0000256" key="2">
    <source>
        <dbReference type="ARBA" id="ARBA00023002"/>
    </source>
</evidence>
<dbReference type="PANTHER" id="PTHR44196">
    <property type="entry name" value="DEHYDROGENASE/REDUCTASE SDR FAMILY MEMBER 7B"/>
    <property type="match status" value="1"/>
</dbReference>
<feature type="domain" description="Ketoreductase" evidence="3">
    <location>
        <begin position="3"/>
        <end position="184"/>
    </location>
</feature>
<accession>A0A853C9E2</accession>
<comment type="caution">
    <text evidence="4">The sequence shown here is derived from an EMBL/GenBank/DDBJ whole genome shotgun (WGS) entry which is preliminary data.</text>
</comment>
<dbReference type="InterPro" id="IPR057326">
    <property type="entry name" value="KR_dom"/>
</dbReference>
<dbReference type="SUPFAM" id="SSF51735">
    <property type="entry name" value="NAD(P)-binding Rossmann-fold domains"/>
    <property type="match status" value="1"/>
</dbReference>
<dbReference type="GO" id="GO:0016491">
    <property type="term" value="F:oxidoreductase activity"/>
    <property type="evidence" value="ECO:0007669"/>
    <property type="project" value="UniProtKB-KW"/>
</dbReference>
<dbReference type="SMART" id="SM00822">
    <property type="entry name" value="PKS_KR"/>
    <property type="match status" value="1"/>
</dbReference>
<organism evidence="4 5">
    <name type="scientific">Petropleomorpha daqingensis</name>
    <dbReference type="NCBI Taxonomy" id="2026353"/>
    <lineage>
        <taxon>Bacteria</taxon>
        <taxon>Bacillati</taxon>
        <taxon>Actinomycetota</taxon>
        <taxon>Actinomycetes</taxon>
        <taxon>Geodermatophilales</taxon>
        <taxon>Geodermatophilaceae</taxon>
        <taxon>Petropleomorpha</taxon>
    </lineage>
</organism>
<evidence type="ECO:0000259" key="3">
    <source>
        <dbReference type="SMART" id="SM00822"/>
    </source>
</evidence>
<sequence length="291" mass="30318">MPQTVLVTGASSGIGRATARQFGERGAVVVLVARGRPALEEAAAEVRAAGAAEAVVCPADVTDEDAVRAVVQSTVARSGRLDAVVHAAQVMAYGRIEEVPAKVYEAVVDTAMHGTANVARAVLPVFRRQESGSLVVVSSLLASVAAPQMGSYIAAKWGQLGLVRVLQQEVRDAPGVSVTAVAPGGVNTPIYVQGASYMGSTGRPPPPVYSPERVARKVIGAVDRPRRLVQAGVLNPLITAGFRFLPGLYDLLVTPLMDLAATARDSIGPKVGNVFESQPEGNATHGRWRSI</sequence>
<keyword evidence="2" id="KW-0560">Oxidoreductase</keyword>
<comment type="similarity">
    <text evidence="1">Belongs to the short-chain dehydrogenases/reductases (SDR) family.</text>
</comment>
<dbReference type="InterPro" id="IPR002347">
    <property type="entry name" value="SDR_fam"/>
</dbReference>
<dbReference type="AlphaFoldDB" id="A0A853C9E2"/>
<dbReference type="PRINTS" id="PR00081">
    <property type="entry name" value="GDHRDH"/>
</dbReference>
<dbReference type="PANTHER" id="PTHR44196:SF1">
    <property type="entry name" value="DEHYDROGENASE_REDUCTASE SDR FAMILY MEMBER 7B"/>
    <property type="match status" value="1"/>
</dbReference>
<gene>
    <name evidence="4" type="ORF">GGQ55_000077</name>
</gene>
<dbReference type="EMBL" id="JACBZT010000001">
    <property type="protein sequence ID" value="NYJ03799.1"/>
    <property type="molecule type" value="Genomic_DNA"/>
</dbReference>
<name>A0A853C9E2_9ACTN</name>
<evidence type="ECO:0000256" key="1">
    <source>
        <dbReference type="ARBA" id="ARBA00006484"/>
    </source>
</evidence>
<proteinExistence type="inferred from homology"/>
<dbReference type="Pfam" id="PF00106">
    <property type="entry name" value="adh_short"/>
    <property type="match status" value="1"/>
</dbReference>
<evidence type="ECO:0000313" key="4">
    <source>
        <dbReference type="EMBL" id="NYJ03799.1"/>
    </source>
</evidence>
<dbReference type="Proteomes" id="UP000541969">
    <property type="component" value="Unassembled WGS sequence"/>
</dbReference>
<reference evidence="4 5" key="1">
    <citation type="submission" date="2020-07" db="EMBL/GenBank/DDBJ databases">
        <title>Sequencing the genomes of 1000 actinobacteria strains.</title>
        <authorList>
            <person name="Klenk H.-P."/>
        </authorList>
    </citation>
    <scope>NUCLEOTIDE SEQUENCE [LARGE SCALE GENOMIC DNA]</scope>
    <source>
        <strain evidence="4 5">DSM 104001</strain>
    </source>
</reference>
<keyword evidence="5" id="KW-1185">Reference proteome</keyword>
<protein>
    <submittedName>
        <fullName evidence="4">NAD(P)-dependent dehydrogenase (Short-subunit alcohol dehydrogenase family)</fullName>
    </submittedName>
</protein>
<dbReference type="GO" id="GO:0016020">
    <property type="term" value="C:membrane"/>
    <property type="evidence" value="ECO:0007669"/>
    <property type="project" value="TreeGrafter"/>
</dbReference>
<evidence type="ECO:0000313" key="5">
    <source>
        <dbReference type="Proteomes" id="UP000541969"/>
    </source>
</evidence>
<dbReference type="InterPro" id="IPR036291">
    <property type="entry name" value="NAD(P)-bd_dom_sf"/>
</dbReference>